<protein>
    <submittedName>
        <fullName evidence="1">Uncharacterized protein</fullName>
    </submittedName>
</protein>
<organism evidence="1 2">
    <name type="scientific">Actinomyces johnsonii F0542</name>
    <dbReference type="NCBI Taxonomy" id="1321818"/>
    <lineage>
        <taxon>Bacteria</taxon>
        <taxon>Bacillati</taxon>
        <taxon>Actinomycetota</taxon>
        <taxon>Actinomycetes</taxon>
        <taxon>Actinomycetales</taxon>
        <taxon>Actinomycetaceae</taxon>
        <taxon>Actinomyces</taxon>
    </lineage>
</organism>
<name>U1QA32_9ACTO</name>
<dbReference type="AlphaFoldDB" id="U1QA32"/>
<evidence type="ECO:0000313" key="2">
    <source>
        <dbReference type="Proteomes" id="UP000016536"/>
    </source>
</evidence>
<sequence>MAILLPVIVLYYRRMNDDALVSATGNDLITSASSNETDLERFESSIQELIKNIGLPSGNLFVPVTEREKLVNNLRSVISQLPSSARNRSYYISKMVAAATVGLFDAAINYMWDELIGELRTRVANFDLNYFFDIAAGDNSSLRKQLKTEDDLSNIDDARLLRASRKIGLLTDVGFARLDHIRFMRNHASAAHPNQNSLSGFELIEFLETCIREVINQPIDNVAVDTGKLLANIKINTLDVAYADKEAAFFEQLPPDRAGALGDGLFGLYTAPDRSTLVADNVRLLWPRLWPYIDDSDRFKYGMRHARASANADTETADAARELLDLADGGNAYLTSEVRALDMLDAIENLRTVHHDINNFYNEPVPAKRLLSLVGSDGAVPENVRDSYVRTVLECYIGNGYGVSRAAEPLYREMIQKFSSQDAGIALRTCIDPVFSFPLSKPSGQSQWEEMIKMLEPKVISRPDRELMDAIKKFNGEPEKLRLDSRIIRLAGGNVEN</sequence>
<dbReference type="Proteomes" id="UP000016536">
    <property type="component" value="Unassembled WGS sequence"/>
</dbReference>
<dbReference type="HOGENOM" id="CLU_045530_0_0_11"/>
<dbReference type="PATRIC" id="fig|1321818.3.peg.968"/>
<accession>U1QA32</accession>
<keyword evidence="2" id="KW-1185">Reference proteome</keyword>
<proteinExistence type="predicted"/>
<reference evidence="1 2" key="1">
    <citation type="submission" date="2013-08" db="EMBL/GenBank/DDBJ databases">
        <authorList>
            <person name="Weinstock G."/>
            <person name="Sodergren E."/>
            <person name="Wylie T."/>
            <person name="Fulton L."/>
            <person name="Fulton R."/>
            <person name="Fronick C."/>
            <person name="O'Laughlin M."/>
            <person name="Godfrey J."/>
            <person name="Miner T."/>
            <person name="Herter B."/>
            <person name="Appelbaum E."/>
            <person name="Cordes M."/>
            <person name="Lek S."/>
            <person name="Wollam A."/>
            <person name="Pepin K.H."/>
            <person name="Palsikar V.B."/>
            <person name="Mitreva M."/>
            <person name="Wilson R.K."/>
        </authorList>
    </citation>
    <scope>NUCLEOTIDE SEQUENCE [LARGE SCALE GENOMIC DNA]</scope>
    <source>
        <strain evidence="1 2">F0542</strain>
    </source>
</reference>
<comment type="caution">
    <text evidence="1">The sequence shown here is derived from an EMBL/GenBank/DDBJ whole genome shotgun (WGS) entry which is preliminary data.</text>
</comment>
<gene>
    <name evidence="1" type="ORF">HMPREF1979_01158</name>
</gene>
<dbReference type="EMBL" id="AWSE01000053">
    <property type="protein sequence ID" value="ERH24655.1"/>
    <property type="molecule type" value="Genomic_DNA"/>
</dbReference>
<evidence type="ECO:0000313" key="1">
    <source>
        <dbReference type="EMBL" id="ERH24655.1"/>
    </source>
</evidence>